<feature type="binding site" evidence="13">
    <location>
        <position position="269"/>
    </location>
    <ligand>
        <name>ATP</name>
        <dbReference type="ChEBI" id="CHEBI:30616"/>
    </ligand>
</feature>
<evidence type="ECO:0000256" key="8">
    <source>
        <dbReference type="ARBA" id="ARBA00022967"/>
    </source>
</evidence>
<dbReference type="EMBL" id="JARQZJ010000004">
    <property type="protein sequence ID" value="KAK9870971.1"/>
    <property type="molecule type" value="Genomic_DNA"/>
</dbReference>
<evidence type="ECO:0000256" key="12">
    <source>
        <dbReference type="PIRSR" id="PIRSR606539-1"/>
    </source>
</evidence>
<dbReference type="PANTHER" id="PTHR24092:SF218">
    <property type="entry name" value="PHOSPHOLIPID-TRANSPORTING ATPASE"/>
    <property type="match status" value="1"/>
</dbReference>
<accession>A0AAW1TJ96</accession>
<dbReference type="GO" id="GO:0045332">
    <property type="term" value="P:phospholipid translocation"/>
    <property type="evidence" value="ECO:0007669"/>
    <property type="project" value="TreeGrafter"/>
</dbReference>
<keyword evidence="4 14" id="KW-0479">Metal-binding</keyword>
<evidence type="ECO:0000256" key="14">
    <source>
        <dbReference type="PIRSR" id="PIRSR606539-3"/>
    </source>
</evidence>
<dbReference type="Proteomes" id="UP001431783">
    <property type="component" value="Unassembled WGS sequence"/>
</dbReference>
<feature type="binding site" evidence="13">
    <location>
        <position position="695"/>
    </location>
    <ligand>
        <name>ATP</name>
        <dbReference type="ChEBI" id="CHEBI:30616"/>
    </ligand>
</feature>
<dbReference type="PROSITE" id="PS00154">
    <property type="entry name" value="ATPASE_E1_E2"/>
    <property type="match status" value="1"/>
</dbReference>
<evidence type="ECO:0000256" key="11">
    <source>
        <dbReference type="ARBA" id="ARBA00034036"/>
    </source>
</evidence>
<proteinExistence type="inferred from homology"/>
<dbReference type="NCBIfam" id="TIGR01652">
    <property type="entry name" value="ATPase-Plipid"/>
    <property type="match status" value="1"/>
</dbReference>
<evidence type="ECO:0000256" key="9">
    <source>
        <dbReference type="ARBA" id="ARBA00022989"/>
    </source>
</evidence>
<evidence type="ECO:0000256" key="3">
    <source>
        <dbReference type="ARBA" id="ARBA00022692"/>
    </source>
</evidence>
<feature type="binding site" evidence="13">
    <location>
        <position position="508"/>
    </location>
    <ligand>
        <name>ATP</name>
        <dbReference type="ChEBI" id="CHEBI:30616"/>
    </ligand>
</feature>
<dbReference type="InterPro" id="IPR036412">
    <property type="entry name" value="HAD-like_sf"/>
</dbReference>
<dbReference type="EC" id="7.6.2.1" evidence="15"/>
<dbReference type="GO" id="GO:0005524">
    <property type="term" value="F:ATP binding"/>
    <property type="evidence" value="ECO:0007669"/>
    <property type="project" value="UniProtKB-UniRule"/>
</dbReference>
<dbReference type="InterPro" id="IPR023298">
    <property type="entry name" value="ATPase_P-typ_TM_dom_sf"/>
</dbReference>
<evidence type="ECO:0000256" key="7">
    <source>
        <dbReference type="ARBA" id="ARBA00022842"/>
    </source>
</evidence>
<comment type="subcellular location">
    <subcellularLocation>
        <location evidence="1 15">Membrane</location>
        <topology evidence="1 15">Multi-pass membrane protein</topology>
    </subcellularLocation>
</comment>
<feature type="transmembrane region" description="Helical" evidence="15">
    <location>
        <begin position="1077"/>
        <end position="1096"/>
    </location>
</feature>
<feature type="domain" description="P-type ATPase C-terminal" evidence="17">
    <location>
        <begin position="861"/>
        <end position="1106"/>
    </location>
</feature>
<dbReference type="InterPro" id="IPR032630">
    <property type="entry name" value="P_typ_ATPase_c"/>
</dbReference>
<dbReference type="PANTHER" id="PTHR24092">
    <property type="entry name" value="PROBABLE PHOSPHOLIPID-TRANSPORTING ATPASE"/>
    <property type="match status" value="1"/>
</dbReference>
<keyword evidence="9 15" id="KW-1133">Transmembrane helix</keyword>
<comment type="caution">
    <text evidence="18">The sequence shown here is derived from an EMBL/GenBank/DDBJ whole genome shotgun (WGS) entry which is preliminary data.</text>
</comment>
<feature type="binding site" evidence="14">
    <location>
        <position position="839"/>
    </location>
    <ligand>
        <name>Mg(2+)</name>
        <dbReference type="ChEBI" id="CHEBI:18420"/>
    </ligand>
</feature>
<evidence type="ECO:0000256" key="6">
    <source>
        <dbReference type="ARBA" id="ARBA00022840"/>
    </source>
</evidence>
<feature type="binding site" evidence="13">
    <location>
        <position position="809"/>
    </location>
    <ligand>
        <name>ATP</name>
        <dbReference type="ChEBI" id="CHEBI:30616"/>
    </ligand>
</feature>
<keyword evidence="8 15" id="KW-1278">Translocase</keyword>
<feature type="active site" description="4-aspartylphosphate intermediate" evidence="12">
    <location>
        <position position="267"/>
    </location>
</feature>
<evidence type="ECO:0000256" key="15">
    <source>
        <dbReference type="RuleBase" id="RU362033"/>
    </source>
</evidence>
<feature type="binding site" evidence="13">
    <location>
        <position position="268"/>
    </location>
    <ligand>
        <name>ATP</name>
        <dbReference type="ChEBI" id="CHEBI:30616"/>
    </ligand>
</feature>
<name>A0AAW1TJ96_9CUCU</name>
<dbReference type="PRINTS" id="PR00119">
    <property type="entry name" value="CATATPASE"/>
</dbReference>
<dbReference type="SUPFAM" id="SSF81660">
    <property type="entry name" value="Metal cation-transporting ATPase, ATP-binding domain N"/>
    <property type="match status" value="1"/>
</dbReference>
<keyword evidence="3 15" id="KW-0812">Transmembrane</keyword>
<feature type="transmembrane region" description="Helical" evidence="15">
    <location>
        <begin position="1030"/>
        <end position="1048"/>
    </location>
</feature>
<evidence type="ECO:0000256" key="2">
    <source>
        <dbReference type="ARBA" id="ARBA00008109"/>
    </source>
</evidence>
<dbReference type="InterPro" id="IPR001757">
    <property type="entry name" value="P_typ_ATPase"/>
</dbReference>
<dbReference type="SFLD" id="SFLDF00027">
    <property type="entry name" value="p-type_atpase"/>
    <property type="match status" value="1"/>
</dbReference>
<feature type="binding site" evidence="14">
    <location>
        <position position="267"/>
    </location>
    <ligand>
        <name>Mg(2+)</name>
        <dbReference type="ChEBI" id="CHEBI:18420"/>
    </ligand>
</feature>
<dbReference type="GO" id="GO:0000287">
    <property type="term" value="F:magnesium ion binding"/>
    <property type="evidence" value="ECO:0007669"/>
    <property type="project" value="UniProtKB-UniRule"/>
</dbReference>
<dbReference type="FunFam" id="3.40.50.1000:FF:000001">
    <property type="entry name" value="Phospholipid-transporting ATPase IC"/>
    <property type="match status" value="1"/>
</dbReference>
<dbReference type="GO" id="GO:0005886">
    <property type="term" value="C:plasma membrane"/>
    <property type="evidence" value="ECO:0007669"/>
    <property type="project" value="TreeGrafter"/>
</dbReference>
<evidence type="ECO:0000256" key="4">
    <source>
        <dbReference type="ARBA" id="ARBA00022723"/>
    </source>
</evidence>
<dbReference type="Gene3D" id="3.40.50.1000">
    <property type="entry name" value="HAD superfamily/HAD-like"/>
    <property type="match status" value="2"/>
</dbReference>
<dbReference type="Pfam" id="PF13246">
    <property type="entry name" value="Cation_ATPase"/>
    <property type="match status" value="1"/>
</dbReference>
<dbReference type="AlphaFoldDB" id="A0AAW1TJ96"/>
<feature type="binding site" evidence="13">
    <location>
        <position position="839"/>
    </location>
    <ligand>
        <name>ATP</name>
        <dbReference type="ChEBI" id="CHEBI:30616"/>
    </ligand>
</feature>
<dbReference type="GO" id="GO:0140326">
    <property type="term" value="F:ATPase-coupled intramembrane lipid transporter activity"/>
    <property type="evidence" value="ECO:0007669"/>
    <property type="project" value="UniProtKB-EC"/>
</dbReference>
<dbReference type="InterPro" id="IPR006539">
    <property type="entry name" value="P-type_ATPase_IV"/>
</dbReference>
<evidence type="ECO:0000256" key="5">
    <source>
        <dbReference type="ARBA" id="ARBA00022741"/>
    </source>
</evidence>
<dbReference type="FunFam" id="3.40.50.1000:FF:000130">
    <property type="entry name" value="Phospholipid-transporting ATPase"/>
    <property type="match status" value="1"/>
</dbReference>
<feature type="binding site" evidence="13">
    <location>
        <position position="693"/>
    </location>
    <ligand>
        <name>ATP</name>
        <dbReference type="ChEBI" id="CHEBI:30616"/>
    </ligand>
</feature>
<dbReference type="InterPro" id="IPR023299">
    <property type="entry name" value="ATPase_P-typ_cyto_dom_N"/>
</dbReference>
<dbReference type="InterPro" id="IPR018303">
    <property type="entry name" value="ATPase_P-typ_P_site"/>
</dbReference>
<keyword evidence="10 15" id="KW-0472">Membrane</keyword>
<dbReference type="Gene3D" id="2.70.150.10">
    <property type="entry name" value="Calcium-transporting ATPase, cytoplasmic transduction domain A"/>
    <property type="match status" value="2"/>
</dbReference>
<comment type="similarity">
    <text evidence="2 15">Belongs to the cation transport ATPase (P-type) (TC 3.A.3) family. Type IV subfamily.</text>
</comment>
<dbReference type="Pfam" id="PF16212">
    <property type="entry name" value="PhoLip_ATPase_C"/>
    <property type="match status" value="1"/>
</dbReference>
<dbReference type="SFLD" id="SFLDG00002">
    <property type="entry name" value="C1.7:_P-type_atpase_like"/>
    <property type="match status" value="1"/>
</dbReference>
<dbReference type="Gene3D" id="3.40.1110.10">
    <property type="entry name" value="Calcium-transporting ATPase, cytoplasmic domain N"/>
    <property type="match status" value="2"/>
</dbReference>
<feature type="binding site" evidence="13">
    <location>
        <position position="815"/>
    </location>
    <ligand>
        <name>ATP</name>
        <dbReference type="ChEBI" id="CHEBI:30616"/>
    </ligand>
</feature>
<keyword evidence="7 14" id="KW-0460">Magnesium</keyword>
<feature type="binding site" evidence="13">
    <location>
        <position position="574"/>
    </location>
    <ligand>
        <name>ATP</name>
        <dbReference type="ChEBI" id="CHEBI:30616"/>
    </ligand>
</feature>
<dbReference type="InterPro" id="IPR023214">
    <property type="entry name" value="HAD_sf"/>
</dbReference>
<feature type="transmembrane region" description="Helical" evidence="15">
    <location>
        <begin position="975"/>
        <end position="998"/>
    </location>
</feature>
<reference evidence="18 19" key="1">
    <citation type="submission" date="2023-03" db="EMBL/GenBank/DDBJ databases">
        <title>Genome insight into feeding habits of ladybird beetles.</title>
        <authorList>
            <person name="Li H.-S."/>
            <person name="Huang Y.-H."/>
            <person name="Pang H."/>
        </authorList>
    </citation>
    <scope>NUCLEOTIDE SEQUENCE [LARGE SCALE GENOMIC DNA]</scope>
    <source>
        <strain evidence="18">SYSU_2023b</strain>
        <tissue evidence="18">Whole body</tissue>
    </source>
</reference>
<feature type="transmembrane region" description="Helical" evidence="15">
    <location>
        <begin position="198"/>
        <end position="221"/>
    </location>
</feature>
<dbReference type="GO" id="GO:0016887">
    <property type="term" value="F:ATP hydrolysis activity"/>
    <property type="evidence" value="ECO:0007669"/>
    <property type="project" value="InterPro"/>
</dbReference>
<evidence type="ECO:0000256" key="10">
    <source>
        <dbReference type="ARBA" id="ARBA00023136"/>
    </source>
</evidence>
<organism evidence="18 19">
    <name type="scientific">Henosepilachna vigintioctopunctata</name>
    <dbReference type="NCBI Taxonomy" id="420089"/>
    <lineage>
        <taxon>Eukaryota</taxon>
        <taxon>Metazoa</taxon>
        <taxon>Ecdysozoa</taxon>
        <taxon>Arthropoda</taxon>
        <taxon>Hexapoda</taxon>
        <taxon>Insecta</taxon>
        <taxon>Pterygota</taxon>
        <taxon>Neoptera</taxon>
        <taxon>Endopterygota</taxon>
        <taxon>Coleoptera</taxon>
        <taxon>Polyphaga</taxon>
        <taxon>Cucujiformia</taxon>
        <taxon>Coccinelloidea</taxon>
        <taxon>Coccinellidae</taxon>
        <taxon>Epilachninae</taxon>
        <taxon>Epilachnini</taxon>
        <taxon>Henosepilachna</taxon>
    </lineage>
</organism>
<feature type="binding site" evidence="13">
    <location>
        <position position="550"/>
    </location>
    <ligand>
        <name>ATP</name>
        <dbReference type="ChEBI" id="CHEBI:30616"/>
    </ligand>
</feature>
<feature type="region of interest" description="Disordered" evidence="16">
    <location>
        <begin position="472"/>
        <end position="491"/>
    </location>
</feature>
<feature type="binding site" evidence="13">
    <location>
        <position position="613"/>
    </location>
    <ligand>
        <name>ATP</name>
        <dbReference type="ChEBI" id="CHEBI:30616"/>
    </ligand>
</feature>
<feature type="binding site" evidence="13">
    <location>
        <position position="838"/>
    </location>
    <ligand>
        <name>ATP</name>
        <dbReference type="ChEBI" id="CHEBI:30616"/>
    </ligand>
</feature>
<evidence type="ECO:0000256" key="13">
    <source>
        <dbReference type="PIRSR" id="PIRSR606539-2"/>
    </source>
</evidence>
<dbReference type="SUPFAM" id="SSF56784">
    <property type="entry name" value="HAD-like"/>
    <property type="match status" value="1"/>
</dbReference>
<feature type="binding site" evidence="13">
    <location>
        <position position="694"/>
    </location>
    <ligand>
        <name>ATP</name>
        <dbReference type="ChEBI" id="CHEBI:30616"/>
    </ligand>
</feature>
<feature type="binding site" evidence="14">
    <location>
        <position position="835"/>
    </location>
    <ligand>
        <name>Mg(2+)</name>
        <dbReference type="ChEBI" id="CHEBI:18420"/>
    </ligand>
</feature>
<feature type="transmembrane region" description="Helical" evidence="15">
    <location>
        <begin position="156"/>
        <end position="178"/>
    </location>
</feature>
<protein>
    <recommendedName>
        <fullName evidence="15">Phospholipid-transporting ATPase</fullName>
        <ecNumber evidence="15">7.6.2.1</ecNumber>
    </recommendedName>
</protein>
<feature type="binding site" evidence="13">
    <location>
        <position position="267"/>
    </location>
    <ligand>
        <name>ATP</name>
        <dbReference type="ChEBI" id="CHEBI:30616"/>
    </ligand>
</feature>
<gene>
    <name evidence="18" type="ORF">WA026_009932</name>
</gene>
<dbReference type="Gene3D" id="1.20.1110.10">
    <property type="entry name" value="Calcium-transporting ATPase, transmembrane domain"/>
    <property type="match status" value="1"/>
</dbReference>
<keyword evidence="5 13" id="KW-0547">Nucleotide-binding</keyword>
<dbReference type="FunFam" id="3.40.1110.10:FF:000059">
    <property type="entry name" value="Phospholipid-transporting ATPase"/>
    <property type="match status" value="1"/>
</dbReference>
<evidence type="ECO:0000313" key="18">
    <source>
        <dbReference type="EMBL" id="KAK9870971.1"/>
    </source>
</evidence>
<keyword evidence="19" id="KW-1185">Reference proteome</keyword>
<feature type="transmembrane region" description="Helical" evidence="15">
    <location>
        <begin position="893"/>
        <end position="913"/>
    </location>
</feature>
<feature type="binding site" evidence="14">
    <location>
        <position position="269"/>
    </location>
    <ligand>
        <name>Mg(2+)</name>
        <dbReference type="ChEBI" id="CHEBI:18420"/>
    </ligand>
</feature>
<dbReference type="InterPro" id="IPR008250">
    <property type="entry name" value="ATPase_P-typ_transduc_dom_A_sf"/>
</dbReference>
<dbReference type="FunFam" id="2.70.150.10:FF:000054">
    <property type="entry name" value="Phospholipid-transporting ATPase"/>
    <property type="match status" value="1"/>
</dbReference>
<sequence>MRYRKVLWKDVRVGDLIHLSNNEVVPADILLLKSSDPSGCCYIDTGHLDGETNLKQRQVARGFVEKAFSPCKFRSNIEVDPPTTKIYMFHGAILHPTGQKVPVGTENLLLRECLLKNTDYVEGIVVYAGHETKAMLNNGGPRYKRSSLERQMNQDVIWCVFILIFLCIIGAIGCKLWLNAYTNLPPPFRSDYSDTAEAVLAFFTFIIILQIMIPLSLYVTLELCKMMQIYHIHRDVDMFDPIAQRRTECRALNITEELGQVQYIFSDKTGTLTENKMIFRRCAIGGIDYNHPELQAAKKGNKSTSLSVVINSKLLNDLQGIGPLSEQIFCNKSMHAHRIQEFLLLMAICNTVVCSQHPHHDLMNASGIIESMSEPYSTQKTNDVAPKPDVVASEHISIAPHKDRYLRLEESRSVTPSPPLHTHQYTPHVSTLTPIDSVDNSPSSDVYHTQVKSTRPKLLNLPSINFLTRRNHSSGNLVDEEQSSKLNKSATPSPYEFKPIFEAESPDELALVDAAYNYNCRLVIRTPTTVCVDLPEAGRLEFEILNLLPFDSTRKCMSVIVKHPLTKEIILFCKGADTAVLPCLAPVGNDSEQKQIIDKTQQHLNSYAREGLRVLVMAKRVLSQKEYTEWYQKHMETERSLANLEKRIRESYSSIETNLTLLGATGIEDRLQEGVPETLQALISAGIVVWVLTGDKPETALNIAYSSKLFSPQMELLKLMTRSREAADETIQFYLGEIEKNMNRTNYHEEFLCRPVSVSPSCSRAIQKETGRALIVDGKTLTFILDRRSNLTKPFLRLTTFCNSVLCCRATPLQKAYIVKVVKEELKMRTLAIGDGANDVSMIQTADVGIGISGQEGMQAVMAADFSLSRFKYLEKFLLVHGHWSYDRLSRMVLYFFYKNAAFVFLILWYQLYCGFSGSVMIDQMYLMLYNLLFTSLPPLAIGVYDQDAPEDLLKDKPYLYRQGRLGKVYRSSSFWLNTLDAIYQSICIFFICQGAYADSDIDIFEFGTTVTTCCMYVMLLHASIETRSWTILHAASVILSIGAFYFYSLLYNSLCINCFGLPSTYWIIQRAMMKPTYWLVTLLSCVAAILPRFTLRILQTVIAPNDVTRALISRRKKGRGEGFLVSWSRSTSASSIYRTADNRHTNQTMTAVG</sequence>
<evidence type="ECO:0000256" key="1">
    <source>
        <dbReference type="ARBA" id="ARBA00004141"/>
    </source>
</evidence>
<dbReference type="SFLD" id="SFLDS00003">
    <property type="entry name" value="Haloacid_Dehalogenase"/>
    <property type="match status" value="1"/>
</dbReference>
<feature type="transmembrane region" description="Helical" evidence="15">
    <location>
        <begin position="1004"/>
        <end position="1023"/>
    </location>
</feature>
<keyword evidence="6 13" id="KW-0067">ATP-binding</keyword>
<comment type="cofactor">
    <cofactor evidence="14">
        <name>Mg(2+)</name>
        <dbReference type="ChEBI" id="CHEBI:18420"/>
    </cofactor>
</comment>
<evidence type="ECO:0000256" key="16">
    <source>
        <dbReference type="SAM" id="MobiDB-lite"/>
    </source>
</evidence>
<dbReference type="InterPro" id="IPR044492">
    <property type="entry name" value="P_typ_ATPase_HD_dom"/>
</dbReference>
<dbReference type="NCBIfam" id="TIGR01494">
    <property type="entry name" value="ATPase_P-type"/>
    <property type="match status" value="2"/>
</dbReference>
<evidence type="ECO:0000259" key="17">
    <source>
        <dbReference type="Pfam" id="PF16212"/>
    </source>
</evidence>
<evidence type="ECO:0000313" key="19">
    <source>
        <dbReference type="Proteomes" id="UP001431783"/>
    </source>
</evidence>
<dbReference type="SUPFAM" id="SSF81665">
    <property type="entry name" value="Calcium ATPase, transmembrane domain M"/>
    <property type="match status" value="1"/>
</dbReference>
<comment type="catalytic activity">
    <reaction evidence="11 15">
        <text>ATP + H2O + phospholipidSide 1 = ADP + phosphate + phospholipidSide 2.</text>
        <dbReference type="EC" id="7.6.2.1"/>
    </reaction>
</comment>
<dbReference type="SUPFAM" id="SSF81653">
    <property type="entry name" value="Calcium ATPase, transduction domain A"/>
    <property type="match status" value="1"/>
</dbReference>